<dbReference type="Proteomes" id="UP000037505">
    <property type="component" value="Unassembled WGS sequence"/>
</dbReference>
<evidence type="ECO:0000313" key="6">
    <source>
        <dbReference type="EMBL" id="KNG86198.1"/>
    </source>
</evidence>
<reference evidence="6 7" key="1">
    <citation type="submission" date="2014-06" db="EMBL/GenBank/DDBJ databases">
        <title>The Genome of the Aflatoxigenic Filamentous Fungus Aspergillus nomius.</title>
        <authorList>
            <person name="Moore M.G."/>
            <person name="Shannon B.M."/>
            <person name="Brian M.M."/>
        </authorList>
    </citation>
    <scope>NUCLEOTIDE SEQUENCE [LARGE SCALE GENOMIC DNA]</scope>
    <source>
        <strain evidence="6 7">NRRL 13137</strain>
    </source>
</reference>
<dbReference type="GO" id="GO:0004040">
    <property type="term" value="F:amidase activity"/>
    <property type="evidence" value="ECO:0007669"/>
    <property type="project" value="UniProtKB-EC"/>
</dbReference>
<gene>
    <name evidence="6" type="ORF">ANOM_005998</name>
</gene>
<dbReference type="InterPro" id="IPR023631">
    <property type="entry name" value="Amidase_dom"/>
</dbReference>
<evidence type="ECO:0000256" key="3">
    <source>
        <dbReference type="ARBA" id="ARBA00012922"/>
    </source>
</evidence>
<proteinExistence type="inferred from homology"/>
<evidence type="ECO:0000256" key="1">
    <source>
        <dbReference type="ARBA" id="ARBA00001311"/>
    </source>
</evidence>
<dbReference type="PROSITE" id="PS00571">
    <property type="entry name" value="AMIDASES"/>
    <property type="match status" value="1"/>
</dbReference>
<evidence type="ECO:0000256" key="2">
    <source>
        <dbReference type="ARBA" id="ARBA00009199"/>
    </source>
</evidence>
<dbReference type="SUPFAM" id="SSF75304">
    <property type="entry name" value="Amidase signature (AS) enzymes"/>
    <property type="match status" value="1"/>
</dbReference>
<dbReference type="InterPro" id="IPR020556">
    <property type="entry name" value="Amidase_CS"/>
</dbReference>
<comment type="similarity">
    <text evidence="2">Belongs to the amidase family.</text>
</comment>
<evidence type="ECO:0000256" key="4">
    <source>
        <dbReference type="ARBA" id="ARBA00022801"/>
    </source>
</evidence>
<comment type="caution">
    <text evidence="6">The sequence shown here is derived from an EMBL/GenBank/DDBJ whole genome shotgun (WGS) entry which is preliminary data.</text>
</comment>
<dbReference type="Gene3D" id="3.90.1300.10">
    <property type="entry name" value="Amidase signature (AS) domain"/>
    <property type="match status" value="1"/>
</dbReference>
<evidence type="ECO:0000259" key="5">
    <source>
        <dbReference type="Pfam" id="PF01425"/>
    </source>
</evidence>
<dbReference type="OrthoDB" id="6428749at2759"/>
<dbReference type="Gene3D" id="2.40.160.20">
    <property type="match status" value="1"/>
</dbReference>
<dbReference type="GeneID" id="26807802"/>
<dbReference type="Pfam" id="PF01425">
    <property type="entry name" value="Amidase"/>
    <property type="match status" value="1"/>
</dbReference>
<sequence length="744" mass="81249">MTLSKPADSPGNSFYPNSPPMRRPGLSFVYRLECNIDPEEINVGAPHGAGVARSIANIVGGSFRGPSISGIVLPGGADWATVIEGTHSMTLDAHYTIKTDDGCYLYVRAHGLYRPGPGTEYANQVEKDPALRPPPTVTQDDVEFFSHLRIETGPGKYNWLNGLVCVGVMSCENDRILIDAYHLTNFEGSEPEDVMAQMTGMTATENNWEAKVAEKRKQLELQIPQAWRLNATFLSKLPSNGHLLEVDIPRHSGLLTEEELDITEEYTATQLLQKLAWGEVTSLAVTTAFCKRAAIAQQLTSCLTEYFFDRALERAQYLDDYLKREKRVMGPLHGLPISLKDSFCVKGVLSTVGYVSFLDNSPAETNSALVDLLLDLGAVLYVKTNIPQTMMTGDSDNNIYGRTLNPHNISLTAGGSSGGEGALVAFRGSILGIGTDIAGSIRIPSLCCGVYGFKPTADRIPFGGQVSGAIEGVPGIKPAAGPLAQSLDDIEMFMSTVLKAEPWRYDVTAIGSPWVTTLNLPSLLTIGVLGEDPQFPIHPPVRRAMESAIAALGKKGHRIVRLEHDPSRGVAYASRLAFQYFTYGPHIDHIEASGEPLVASVAKLANPMFTGPFPVDQEGAFEKIEALYNARKDYAEAWRRTWVQYGIDVLLTPGAQNTATPHDTYGWPPYTVIWNLLDYPACIVPYSKASKVLDPDPMPVHDGVQPSYEPDSVDGAPCALQIVTPRHQDEKCLLFSRLIDRDIR</sequence>
<dbReference type="PANTHER" id="PTHR46072:SF3">
    <property type="entry name" value="AMIDASE"/>
    <property type="match status" value="1"/>
</dbReference>
<feature type="domain" description="Amidase" evidence="5">
    <location>
        <begin position="285"/>
        <end position="733"/>
    </location>
</feature>
<organism evidence="6 7">
    <name type="scientific">Aspergillus nomiae NRRL (strain ATCC 15546 / NRRL 13137 / CBS 260.88 / M93)</name>
    <dbReference type="NCBI Taxonomy" id="1509407"/>
    <lineage>
        <taxon>Eukaryota</taxon>
        <taxon>Fungi</taxon>
        <taxon>Dikarya</taxon>
        <taxon>Ascomycota</taxon>
        <taxon>Pezizomycotina</taxon>
        <taxon>Eurotiomycetes</taxon>
        <taxon>Eurotiomycetidae</taxon>
        <taxon>Eurotiales</taxon>
        <taxon>Aspergillaceae</taxon>
        <taxon>Aspergillus</taxon>
        <taxon>Aspergillus subgen. Circumdati</taxon>
    </lineage>
</organism>
<keyword evidence="4" id="KW-0378">Hydrolase</keyword>
<dbReference type="EMBL" id="JNOM01000124">
    <property type="protein sequence ID" value="KNG86198.1"/>
    <property type="molecule type" value="Genomic_DNA"/>
</dbReference>
<dbReference type="AlphaFoldDB" id="A0A0L1J432"/>
<dbReference type="InterPro" id="IPR036928">
    <property type="entry name" value="AS_sf"/>
</dbReference>
<comment type="catalytic activity">
    <reaction evidence="1">
        <text>a monocarboxylic acid amide + H2O = a monocarboxylate + NH4(+)</text>
        <dbReference type="Rhea" id="RHEA:12020"/>
        <dbReference type="ChEBI" id="CHEBI:15377"/>
        <dbReference type="ChEBI" id="CHEBI:28938"/>
        <dbReference type="ChEBI" id="CHEBI:35757"/>
        <dbReference type="ChEBI" id="CHEBI:83628"/>
        <dbReference type="EC" id="3.5.1.4"/>
    </reaction>
</comment>
<dbReference type="Pfam" id="PF11578">
    <property type="entry name" value="DUF3237"/>
    <property type="match status" value="1"/>
</dbReference>
<keyword evidence="7" id="KW-1185">Reference proteome</keyword>
<name>A0A0L1J432_ASPN3</name>
<protein>
    <recommendedName>
        <fullName evidence="3">amidase</fullName>
        <ecNumber evidence="3">3.5.1.4</ecNumber>
    </recommendedName>
</protein>
<dbReference type="EC" id="3.5.1.4" evidence="3"/>
<dbReference type="PANTHER" id="PTHR46072">
    <property type="entry name" value="AMIDASE-RELATED-RELATED"/>
    <property type="match status" value="1"/>
</dbReference>
<dbReference type="RefSeq" id="XP_015407121.1">
    <property type="nucleotide sequence ID" value="XM_015551255.1"/>
</dbReference>
<evidence type="ECO:0000313" key="7">
    <source>
        <dbReference type="Proteomes" id="UP000037505"/>
    </source>
</evidence>
<dbReference type="STRING" id="1509407.A0A0L1J432"/>
<accession>A0A0L1J432</accession>